<proteinExistence type="predicted"/>
<feature type="region of interest" description="Disordered" evidence="1">
    <location>
        <begin position="92"/>
        <end position="133"/>
    </location>
</feature>
<dbReference type="STRING" id="53468.A0A0R3UB11"/>
<evidence type="ECO:0000313" key="3">
    <source>
        <dbReference type="Proteomes" id="UP000267029"/>
    </source>
</evidence>
<keyword evidence="3" id="KW-1185">Reference proteome</keyword>
<reference evidence="4" key="2">
    <citation type="submission" date="2019-11" db="UniProtKB">
        <authorList>
            <consortium name="WormBaseParasite"/>
        </authorList>
    </citation>
    <scope>IDENTIFICATION</scope>
</reference>
<name>A0A0R3UB11_MESCO</name>
<sequence>MNLHANFLQLWSNKFPCCMDSLPQLECLKADQFLTVNEQRVALEVAQSEISASIDRLQTTLSQQFFISDYLRTCITKLSAVSRVFNELENGDEHSGEELSSLKLDEQQTPPQSEPTNTSVSALNLSVPSPTQTPSLSLIPSFFNSPSQLIPATSRNLLLHSALSSQTVKPDSLP</sequence>
<evidence type="ECO:0000256" key="1">
    <source>
        <dbReference type="SAM" id="MobiDB-lite"/>
    </source>
</evidence>
<dbReference type="WBParaSite" id="MCU_012390-RA">
    <property type="protein sequence ID" value="MCU_012390-RA"/>
    <property type="gene ID" value="MCU_012390"/>
</dbReference>
<reference evidence="2 3" key="1">
    <citation type="submission" date="2018-10" db="EMBL/GenBank/DDBJ databases">
        <authorList>
            <consortium name="Pathogen Informatics"/>
        </authorList>
    </citation>
    <scope>NUCLEOTIDE SEQUENCE [LARGE SCALE GENOMIC DNA]</scope>
</reference>
<accession>A0A0R3UB11</accession>
<feature type="compositionally biased region" description="Polar residues" evidence="1">
    <location>
        <begin position="107"/>
        <end position="133"/>
    </location>
</feature>
<dbReference type="EMBL" id="UXSR01001286">
    <property type="protein sequence ID" value="VDD78107.1"/>
    <property type="molecule type" value="Genomic_DNA"/>
</dbReference>
<dbReference type="AlphaFoldDB" id="A0A0R3UB11"/>
<dbReference type="Proteomes" id="UP000267029">
    <property type="component" value="Unassembled WGS sequence"/>
</dbReference>
<evidence type="ECO:0000313" key="2">
    <source>
        <dbReference type="EMBL" id="VDD78107.1"/>
    </source>
</evidence>
<evidence type="ECO:0000313" key="4">
    <source>
        <dbReference type="WBParaSite" id="MCU_012390-RA"/>
    </source>
</evidence>
<protein>
    <submittedName>
        <fullName evidence="4">Component of oligomeric Golgi complex 8</fullName>
    </submittedName>
</protein>
<dbReference type="OrthoDB" id="6261719at2759"/>
<gene>
    <name evidence="2" type="ORF">MCOS_LOCUS4110</name>
</gene>
<organism evidence="2 3">
    <name type="scientific">Mesocestoides corti</name>
    <name type="common">Flatworm</name>
    <dbReference type="NCBI Taxonomy" id="53468"/>
    <lineage>
        <taxon>Eukaryota</taxon>
        <taxon>Metazoa</taxon>
        <taxon>Spiralia</taxon>
        <taxon>Lophotrochozoa</taxon>
        <taxon>Platyhelminthes</taxon>
        <taxon>Cestoda</taxon>
        <taxon>Eucestoda</taxon>
        <taxon>Cyclophyllidea</taxon>
        <taxon>Mesocestoididae</taxon>
        <taxon>Mesocestoides</taxon>
    </lineage>
</organism>